<evidence type="ECO:0000256" key="8">
    <source>
        <dbReference type="ARBA" id="ARBA00022989"/>
    </source>
</evidence>
<keyword evidence="8 15" id="KW-1133">Transmembrane helix</keyword>
<evidence type="ECO:0000256" key="4">
    <source>
        <dbReference type="ARBA" id="ARBA00022475"/>
    </source>
</evidence>
<dbReference type="GO" id="GO:0005886">
    <property type="term" value="C:plasma membrane"/>
    <property type="evidence" value="ECO:0007669"/>
    <property type="project" value="UniProtKB-SubCell"/>
</dbReference>
<dbReference type="Pfam" id="PF00430">
    <property type="entry name" value="ATP-synt_B"/>
    <property type="match status" value="1"/>
</dbReference>
<keyword evidence="4 15" id="KW-1003">Cell membrane</keyword>
<dbReference type="GO" id="GO:0045259">
    <property type="term" value="C:proton-transporting ATP synthase complex"/>
    <property type="evidence" value="ECO:0007669"/>
    <property type="project" value="UniProtKB-KW"/>
</dbReference>
<evidence type="ECO:0000256" key="6">
    <source>
        <dbReference type="ARBA" id="ARBA00022692"/>
    </source>
</evidence>
<evidence type="ECO:0000256" key="9">
    <source>
        <dbReference type="ARBA" id="ARBA00023065"/>
    </source>
</evidence>
<dbReference type="PANTHER" id="PTHR33445">
    <property type="entry name" value="ATP SYNTHASE SUBUNIT B', CHLOROPLASTIC"/>
    <property type="match status" value="1"/>
</dbReference>
<keyword evidence="10 15" id="KW-0472">Membrane</keyword>
<feature type="coiled-coil region" evidence="17">
    <location>
        <begin position="32"/>
        <end position="98"/>
    </location>
</feature>
<dbReference type="NCBIfam" id="NF006611">
    <property type="entry name" value="PRK09173.1"/>
    <property type="match status" value="1"/>
</dbReference>
<gene>
    <name evidence="15" type="primary">atpF</name>
    <name evidence="18" type="ORF">G6N76_08205</name>
</gene>
<dbReference type="GO" id="GO:0046961">
    <property type="term" value="F:proton-transporting ATPase activity, rotational mechanism"/>
    <property type="evidence" value="ECO:0007669"/>
    <property type="project" value="TreeGrafter"/>
</dbReference>
<dbReference type="GO" id="GO:0046933">
    <property type="term" value="F:proton-transporting ATP synthase activity, rotational mechanism"/>
    <property type="evidence" value="ECO:0007669"/>
    <property type="project" value="UniProtKB-UniRule"/>
</dbReference>
<feature type="transmembrane region" description="Helical" evidence="15">
    <location>
        <begin position="7"/>
        <end position="25"/>
    </location>
</feature>
<dbReference type="InterPro" id="IPR002146">
    <property type="entry name" value="ATP_synth_b/b'su_bac/chlpt"/>
</dbReference>
<keyword evidence="6 15" id="KW-0812">Transmembrane</keyword>
<evidence type="ECO:0000256" key="5">
    <source>
        <dbReference type="ARBA" id="ARBA00022547"/>
    </source>
</evidence>
<comment type="similarity">
    <text evidence="2 15 16">Belongs to the ATPase B chain family.</text>
</comment>
<keyword evidence="3 15" id="KW-0813">Transport</keyword>
<name>A0A6M1SA82_9HYPH</name>
<comment type="subunit">
    <text evidence="14 15">F-type ATPases have 2 components, F(1) - the catalytic core - and F(0) - the membrane proton channel. F(1) has five subunits: alpha(3), beta(3), gamma(1), delta(1), epsilon(1). F(0) has three main subunits: a(1), b(2) and c(10-14). The alpha and beta chains form an alternating ring which encloses part of the gamma chain. F(1) is attached to F(0) by a central stalk formed by the gamma and epsilon chains, while a peripheral stalk is formed by the delta and b chains.</text>
</comment>
<comment type="function">
    <text evidence="12 15">F(1)F(0) ATP synthase produces ATP from ADP in the presence of a proton or sodium gradient. F-type ATPases consist of two structural domains, F(1) containing the extramembraneous catalytic core and F(0) containing the membrane proton channel, linked together by a central stalk and a peripheral stalk. During catalysis, ATP synthesis in the catalytic domain of F(1) is coupled via a rotary mechanism of the central stalk subunits to proton translocation.</text>
</comment>
<dbReference type="InterPro" id="IPR050059">
    <property type="entry name" value="ATP_synthase_B_chain"/>
</dbReference>
<comment type="subcellular location">
    <subcellularLocation>
        <location evidence="1">Cell inner membrane</location>
        <topology evidence="1">Single-pass membrane protein</topology>
    </subcellularLocation>
    <subcellularLocation>
        <location evidence="15">Cell membrane</location>
        <topology evidence="15">Single-pass membrane protein</topology>
    </subcellularLocation>
</comment>
<dbReference type="AlphaFoldDB" id="A0A6M1SA82"/>
<protein>
    <recommendedName>
        <fullName evidence="15">ATP synthase subunit b</fullName>
    </recommendedName>
    <alternativeName>
        <fullName evidence="15">ATP synthase F(0) sector subunit b</fullName>
    </alternativeName>
    <alternativeName>
        <fullName evidence="15">ATPase subunit I</fullName>
    </alternativeName>
    <alternativeName>
        <fullName evidence="15">F-type ATPase subunit b</fullName>
        <shortName evidence="15">F-ATPase subunit b</shortName>
    </alternativeName>
</protein>
<keyword evidence="11 15" id="KW-0066">ATP synthesis</keyword>
<comment type="caution">
    <text evidence="18">The sequence shown here is derived from an EMBL/GenBank/DDBJ whole genome shotgun (WGS) entry which is preliminary data.</text>
</comment>
<comment type="function">
    <text evidence="13">Component of the F(0) channel, it forms part of the peripheral stalk, linking F(1) to F(0). The b'-subunit is a diverged and duplicated form of b found in plants and photosynthetic bacteria.</text>
</comment>
<evidence type="ECO:0000256" key="11">
    <source>
        <dbReference type="ARBA" id="ARBA00023310"/>
    </source>
</evidence>
<evidence type="ECO:0000313" key="18">
    <source>
        <dbReference type="EMBL" id="NGO63656.1"/>
    </source>
</evidence>
<evidence type="ECO:0000256" key="3">
    <source>
        <dbReference type="ARBA" id="ARBA00022448"/>
    </source>
</evidence>
<keyword evidence="7 15" id="KW-0375">Hydrogen ion transport</keyword>
<keyword evidence="9 15" id="KW-0406">Ion transport</keyword>
<evidence type="ECO:0000256" key="13">
    <source>
        <dbReference type="ARBA" id="ARBA00025614"/>
    </source>
</evidence>
<evidence type="ECO:0000256" key="16">
    <source>
        <dbReference type="RuleBase" id="RU003848"/>
    </source>
</evidence>
<organism evidence="18 19">
    <name type="scientific">Rhizobium daejeonense</name>
    <dbReference type="NCBI Taxonomy" id="240521"/>
    <lineage>
        <taxon>Bacteria</taxon>
        <taxon>Pseudomonadati</taxon>
        <taxon>Pseudomonadota</taxon>
        <taxon>Alphaproteobacteria</taxon>
        <taxon>Hyphomicrobiales</taxon>
        <taxon>Rhizobiaceae</taxon>
        <taxon>Rhizobium/Agrobacterium group</taxon>
        <taxon>Rhizobium</taxon>
    </lineage>
</organism>
<evidence type="ECO:0000256" key="1">
    <source>
        <dbReference type="ARBA" id="ARBA00004377"/>
    </source>
</evidence>
<dbReference type="PANTHER" id="PTHR33445:SF1">
    <property type="entry name" value="ATP SYNTHASE SUBUNIT B"/>
    <property type="match status" value="1"/>
</dbReference>
<dbReference type="EMBL" id="JAAKZH010000002">
    <property type="protein sequence ID" value="NGO63656.1"/>
    <property type="molecule type" value="Genomic_DNA"/>
</dbReference>
<keyword evidence="19" id="KW-1185">Reference proteome</keyword>
<evidence type="ECO:0000256" key="14">
    <source>
        <dbReference type="ARBA" id="ARBA00025830"/>
    </source>
</evidence>
<keyword evidence="5 15" id="KW-0138">CF(0)</keyword>
<sequence>MIMHFDATFFAFVGLLLFFALVIYLKVPGMVAKSLDERADKIRNELAEAKRLREEAQHVLAEYQRKRKEAEAEAAAIVAAAEREAAALTAEAKQKTEEFVARRNALSEQKIKQAEVDAVNAVRAAAVDLAVAAAENVLAKKADAAVQESLFKGALGEVKARLN</sequence>
<evidence type="ECO:0000256" key="12">
    <source>
        <dbReference type="ARBA" id="ARBA00025198"/>
    </source>
</evidence>
<evidence type="ECO:0000256" key="7">
    <source>
        <dbReference type="ARBA" id="ARBA00022781"/>
    </source>
</evidence>
<dbReference type="Proteomes" id="UP000477849">
    <property type="component" value="Unassembled WGS sequence"/>
</dbReference>
<evidence type="ECO:0000256" key="15">
    <source>
        <dbReference type="HAMAP-Rule" id="MF_01398"/>
    </source>
</evidence>
<proteinExistence type="inferred from homology"/>
<dbReference type="HAMAP" id="MF_01398">
    <property type="entry name" value="ATP_synth_b_bprime"/>
    <property type="match status" value="1"/>
</dbReference>
<evidence type="ECO:0000256" key="2">
    <source>
        <dbReference type="ARBA" id="ARBA00005513"/>
    </source>
</evidence>
<keyword evidence="17" id="KW-0175">Coiled coil</keyword>
<evidence type="ECO:0000313" key="19">
    <source>
        <dbReference type="Proteomes" id="UP000477849"/>
    </source>
</evidence>
<evidence type="ECO:0000256" key="10">
    <source>
        <dbReference type="ARBA" id="ARBA00023136"/>
    </source>
</evidence>
<evidence type="ECO:0000256" key="17">
    <source>
        <dbReference type="SAM" id="Coils"/>
    </source>
</evidence>
<reference evidence="18 19" key="1">
    <citation type="submission" date="2020-02" db="EMBL/GenBank/DDBJ databases">
        <title>Genome sequence of the type strain CCBAU10050 of Rhizobium daejeonense.</title>
        <authorList>
            <person name="Gao J."/>
            <person name="Sun J."/>
        </authorList>
    </citation>
    <scope>NUCLEOTIDE SEQUENCE [LARGE SCALE GENOMIC DNA]</scope>
    <source>
        <strain evidence="18 19">CCBAU10050</strain>
    </source>
</reference>
<accession>A0A6M1SA82</accession>